<dbReference type="PROSITE" id="PS50035">
    <property type="entry name" value="PLD"/>
    <property type="match status" value="1"/>
</dbReference>
<feature type="domain" description="PLD phosphodiesterase" evidence="2">
    <location>
        <begin position="217"/>
        <end position="244"/>
    </location>
</feature>
<proteinExistence type="predicted"/>
<dbReference type="Gene3D" id="3.30.870.10">
    <property type="entry name" value="Endonuclease Chain A"/>
    <property type="match status" value="3"/>
</dbReference>
<keyword evidence="4" id="KW-1185">Reference proteome</keyword>
<dbReference type="PANTHER" id="PTHR21248">
    <property type="entry name" value="CARDIOLIPIN SYNTHASE"/>
    <property type="match status" value="1"/>
</dbReference>
<feature type="region of interest" description="Disordered" evidence="1">
    <location>
        <begin position="510"/>
        <end position="529"/>
    </location>
</feature>
<comment type="caution">
    <text evidence="3">The sequence shown here is derived from an EMBL/GenBank/DDBJ whole genome shotgun (WGS) entry which is preliminary data.</text>
</comment>
<dbReference type="RefSeq" id="WP_340344692.1">
    <property type="nucleotide sequence ID" value="NZ_JBBKZT010000011.1"/>
</dbReference>
<dbReference type="SMART" id="SM00155">
    <property type="entry name" value="PLDc"/>
    <property type="match status" value="2"/>
</dbReference>
<gene>
    <name evidence="3" type="ORF">WKW82_23120</name>
</gene>
<dbReference type="PANTHER" id="PTHR21248:SF12">
    <property type="entry name" value="CARDIOLIPIN SYNTHASE C"/>
    <property type="match status" value="1"/>
</dbReference>
<dbReference type="EMBL" id="JBBKZT010000011">
    <property type="protein sequence ID" value="MEJ8849560.1"/>
    <property type="molecule type" value="Genomic_DNA"/>
</dbReference>
<protein>
    <submittedName>
        <fullName evidence="3">Phosphatidylserine/phosphatidylglycerophosphate/ cardiolipin synthase family protein</fullName>
    </submittedName>
</protein>
<reference evidence="3 4" key="1">
    <citation type="submission" date="2024-03" db="EMBL/GenBank/DDBJ databases">
        <title>Novel species of the genus Variovorax.</title>
        <authorList>
            <person name="Liu Q."/>
            <person name="Xin Y.-H."/>
        </authorList>
    </citation>
    <scope>NUCLEOTIDE SEQUENCE [LARGE SCALE GENOMIC DNA]</scope>
    <source>
        <strain evidence="3 4">KACC 18900</strain>
    </source>
</reference>
<organism evidence="3 4">
    <name type="scientific">Variovorax rhizosphaerae</name>
    <dbReference type="NCBI Taxonomy" id="1836200"/>
    <lineage>
        <taxon>Bacteria</taxon>
        <taxon>Pseudomonadati</taxon>
        <taxon>Pseudomonadota</taxon>
        <taxon>Betaproteobacteria</taxon>
        <taxon>Burkholderiales</taxon>
        <taxon>Comamonadaceae</taxon>
        <taxon>Variovorax</taxon>
    </lineage>
</organism>
<dbReference type="InterPro" id="IPR025202">
    <property type="entry name" value="PLD-like_dom"/>
</dbReference>
<evidence type="ECO:0000313" key="4">
    <source>
        <dbReference type="Proteomes" id="UP001385892"/>
    </source>
</evidence>
<evidence type="ECO:0000259" key="2">
    <source>
        <dbReference type="PROSITE" id="PS50035"/>
    </source>
</evidence>
<dbReference type="Pfam" id="PF13091">
    <property type="entry name" value="PLDc_2"/>
    <property type="match status" value="1"/>
</dbReference>
<dbReference type="InterPro" id="IPR001736">
    <property type="entry name" value="PLipase_D/transphosphatidylase"/>
</dbReference>
<dbReference type="Proteomes" id="UP001385892">
    <property type="component" value="Unassembled WGS sequence"/>
</dbReference>
<dbReference type="SUPFAM" id="SSF56024">
    <property type="entry name" value="Phospholipase D/nuclease"/>
    <property type="match status" value="2"/>
</dbReference>
<name>A0ABU8WRU3_9BURK</name>
<sequence>MANPSPRANEVEGTSPRRFTHVRLLSDNATAWNAKRHLIANARHTLDLSYFILEVDGTTSRLLLDLIEAAARGVQVRLLVDYFTTFQQAAALRALGSTPHLQVRRFGLPTPTWLAALNAAGIDARAFVTGLMTASGPMLAASLKGNTIFDASVSHDLHSLPSTPGKGGIGFPIQVLGALQPEPHGAPPAAFELAAHRDAALKKVALLIQILRGLKQFLHRNHHKLLLADGQWFVMGGRNLSDAYHCGDSSRGHVFQDTDLLAHDGCSGGSPHARSFDALWNSVPSADITIPEPLDANPPATTGTFHQLASALLATPPGADFHGGTLLPDMDGELVDNLPSDKGDPAITKVYIAQIERLRADGRPASVDIVSAYFFPADEANTSETLLALRNTLLLAVAAGLTVNIYTNSVASTDLKPVNRAAYPKLVPLIEGGVNVFELADGQGSLHTKAAAIGDACLVVGSYNMDPRSELYDTNNLIVLQDPTGAATSAFRRTCIDALAWKQLTGDAARQLASESRTPPSAGITESLL</sequence>
<evidence type="ECO:0000313" key="3">
    <source>
        <dbReference type="EMBL" id="MEJ8849560.1"/>
    </source>
</evidence>
<accession>A0ABU8WRU3</accession>
<evidence type="ECO:0000256" key="1">
    <source>
        <dbReference type="SAM" id="MobiDB-lite"/>
    </source>
</evidence>